<protein>
    <submittedName>
        <fullName evidence="2">Uncharacterized protein</fullName>
    </submittedName>
</protein>
<evidence type="ECO:0000313" key="3">
    <source>
        <dbReference type="Proteomes" id="UP000054270"/>
    </source>
</evidence>
<keyword evidence="3" id="KW-1185">Reference proteome</keyword>
<sequence>MENSLVNIALPSSKCPTPEWTDLNDHDTVDYRTEDDPGYYGLQPGEDPVDGLCGDIDAEGKLDDSELAGQIVTSIEDKMDTTEAQAPIKMHVTLKAVAPILAPMKLNVAALSLSEATPTDMVVIALPPKVVFPKFRKC</sequence>
<reference evidence="3" key="1">
    <citation type="submission" date="2014-04" db="EMBL/GenBank/DDBJ databases">
        <title>Evolutionary Origins and Diversification of the Mycorrhizal Mutualists.</title>
        <authorList>
            <consortium name="DOE Joint Genome Institute"/>
            <consortium name="Mycorrhizal Genomics Consortium"/>
            <person name="Kohler A."/>
            <person name="Kuo A."/>
            <person name="Nagy L.G."/>
            <person name="Floudas D."/>
            <person name="Copeland A."/>
            <person name="Barry K.W."/>
            <person name="Cichocki N."/>
            <person name="Veneault-Fourrey C."/>
            <person name="LaButti K."/>
            <person name="Lindquist E.A."/>
            <person name="Lipzen A."/>
            <person name="Lundell T."/>
            <person name="Morin E."/>
            <person name="Murat C."/>
            <person name="Riley R."/>
            <person name="Ohm R."/>
            <person name="Sun H."/>
            <person name="Tunlid A."/>
            <person name="Henrissat B."/>
            <person name="Grigoriev I.V."/>
            <person name="Hibbett D.S."/>
            <person name="Martin F."/>
        </authorList>
    </citation>
    <scope>NUCLEOTIDE SEQUENCE [LARGE SCALE GENOMIC DNA]</scope>
    <source>
        <strain evidence="3">FD-334 SS-4</strain>
    </source>
</reference>
<gene>
    <name evidence="2" type="ORF">HYPSUDRAFT_209757</name>
</gene>
<dbReference type="EMBL" id="KN817773">
    <property type="protein sequence ID" value="KJA13181.1"/>
    <property type="molecule type" value="Genomic_DNA"/>
</dbReference>
<accession>A0A0D2N955</accession>
<organism evidence="2 3">
    <name type="scientific">Hypholoma sublateritium (strain FD-334 SS-4)</name>
    <dbReference type="NCBI Taxonomy" id="945553"/>
    <lineage>
        <taxon>Eukaryota</taxon>
        <taxon>Fungi</taxon>
        <taxon>Dikarya</taxon>
        <taxon>Basidiomycota</taxon>
        <taxon>Agaricomycotina</taxon>
        <taxon>Agaricomycetes</taxon>
        <taxon>Agaricomycetidae</taxon>
        <taxon>Agaricales</taxon>
        <taxon>Agaricineae</taxon>
        <taxon>Strophariaceae</taxon>
        <taxon>Hypholoma</taxon>
    </lineage>
</organism>
<feature type="compositionally biased region" description="Basic and acidic residues" evidence="1">
    <location>
        <begin position="23"/>
        <end position="35"/>
    </location>
</feature>
<dbReference type="Proteomes" id="UP000054270">
    <property type="component" value="Unassembled WGS sequence"/>
</dbReference>
<dbReference type="AlphaFoldDB" id="A0A0D2N955"/>
<feature type="region of interest" description="Disordered" evidence="1">
    <location>
        <begin position="18"/>
        <end position="44"/>
    </location>
</feature>
<evidence type="ECO:0000313" key="2">
    <source>
        <dbReference type="EMBL" id="KJA13181.1"/>
    </source>
</evidence>
<proteinExistence type="predicted"/>
<name>A0A0D2N955_HYPSF</name>
<evidence type="ECO:0000256" key="1">
    <source>
        <dbReference type="SAM" id="MobiDB-lite"/>
    </source>
</evidence>